<proteinExistence type="predicted"/>
<keyword evidence="2" id="KW-1133">Transmembrane helix</keyword>
<evidence type="ECO:0000256" key="1">
    <source>
        <dbReference type="SAM" id="MobiDB-lite"/>
    </source>
</evidence>
<evidence type="ECO:0000313" key="4">
    <source>
        <dbReference type="Proteomes" id="UP000619479"/>
    </source>
</evidence>
<dbReference type="RefSeq" id="WP_203744600.1">
    <property type="nucleotide sequence ID" value="NZ_BAAAUC010000004.1"/>
</dbReference>
<feature type="transmembrane region" description="Helical" evidence="2">
    <location>
        <begin position="96"/>
        <end position="119"/>
    </location>
</feature>
<keyword evidence="4" id="KW-1185">Reference proteome</keyword>
<accession>A0A919IL09</accession>
<dbReference type="EMBL" id="BOMH01000037">
    <property type="protein sequence ID" value="GID67182.1"/>
    <property type="molecule type" value="Genomic_DNA"/>
</dbReference>
<comment type="caution">
    <text evidence="3">The sequence shown here is derived from an EMBL/GenBank/DDBJ whole genome shotgun (WGS) entry which is preliminary data.</text>
</comment>
<gene>
    <name evidence="3" type="ORF">Acy02nite_50630</name>
</gene>
<sequence>MVENTVLGRIRICCRRPEQRTWSPDRGLEESETRDPSSRMTGVDEKRATTWSADPAAPTSGIIIGMIAMGMSAAPGVILLASFFTSFSSKLSRGMFLTFVLLDVVLLGVPAILTVLIWLDYRRKRREVVKVRLSHSEIAVTRADGTKDRYPVSALTGVVVDGEHWTDRASLRTTVLKFRRLKLTFGDVVEQTRPGHAEDDKSFGAALDELGVPIKHGLYIDYDTTA</sequence>
<organism evidence="3 4">
    <name type="scientific">Actinoplanes cyaneus</name>
    <dbReference type="NCBI Taxonomy" id="52696"/>
    <lineage>
        <taxon>Bacteria</taxon>
        <taxon>Bacillati</taxon>
        <taxon>Actinomycetota</taxon>
        <taxon>Actinomycetes</taxon>
        <taxon>Micromonosporales</taxon>
        <taxon>Micromonosporaceae</taxon>
        <taxon>Actinoplanes</taxon>
    </lineage>
</organism>
<dbReference type="Proteomes" id="UP000619479">
    <property type="component" value="Unassembled WGS sequence"/>
</dbReference>
<keyword evidence="2" id="KW-0472">Membrane</keyword>
<name>A0A919IL09_9ACTN</name>
<protein>
    <submittedName>
        <fullName evidence="3">Uncharacterized protein</fullName>
    </submittedName>
</protein>
<dbReference type="AlphaFoldDB" id="A0A919IL09"/>
<feature type="region of interest" description="Disordered" evidence="1">
    <location>
        <begin position="21"/>
        <end position="52"/>
    </location>
</feature>
<reference evidence="3" key="1">
    <citation type="submission" date="2021-01" db="EMBL/GenBank/DDBJ databases">
        <title>Whole genome shotgun sequence of Actinoplanes cyaneus NBRC 14990.</title>
        <authorList>
            <person name="Komaki H."/>
            <person name="Tamura T."/>
        </authorList>
    </citation>
    <scope>NUCLEOTIDE SEQUENCE</scope>
    <source>
        <strain evidence="3">NBRC 14990</strain>
    </source>
</reference>
<evidence type="ECO:0000313" key="3">
    <source>
        <dbReference type="EMBL" id="GID67182.1"/>
    </source>
</evidence>
<keyword evidence="2" id="KW-0812">Transmembrane</keyword>
<feature type="transmembrane region" description="Helical" evidence="2">
    <location>
        <begin position="62"/>
        <end position="84"/>
    </location>
</feature>
<feature type="compositionally biased region" description="Basic and acidic residues" evidence="1">
    <location>
        <begin position="26"/>
        <end position="48"/>
    </location>
</feature>
<evidence type="ECO:0000256" key="2">
    <source>
        <dbReference type="SAM" id="Phobius"/>
    </source>
</evidence>